<dbReference type="Proteomes" id="UP000315783">
    <property type="component" value="Unassembled WGS sequence"/>
</dbReference>
<feature type="signal peptide" evidence="1">
    <location>
        <begin position="1"/>
        <end position="18"/>
    </location>
</feature>
<organism evidence="2 3">
    <name type="scientific">Cordyceps javanica</name>
    <dbReference type="NCBI Taxonomy" id="43265"/>
    <lineage>
        <taxon>Eukaryota</taxon>
        <taxon>Fungi</taxon>
        <taxon>Dikarya</taxon>
        <taxon>Ascomycota</taxon>
        <taxon>Pezizomycotina</taxon>
        <taxon>Sordariomycetes</taxon>
        <taxon>Hypocreomycetidae</taxon>
        <taxon>Hypocreales</taxon>
        <taxon>Cordycipitaceae</taxon>
        <taxon>Cordyceps</taxon>
    </lineage>
</organism>
<dbReference type="EMBL" id="SPUK01000013">
    <property type="protein sequence ID" value="TQV92898.1"/>
    <property type="molecule type" value="Genomic_DNA"/>
</dbReference>
<gene>
    <name evidence="2" type="ORF">IF1G_08201</name>
</gene>
<feature type="chain" id="PRO_5021913112" evidence="1">
    <location>
        <begin position="19"/>
        <end position="63"/>
    </location>
</feature>
<evidence type="ECO:0000313" key="3">
    <source>
        <dbReference type="Proteomes" id="UP000315783"/>
    </source>
</evidence>
<comment type="caution">
    <text evidence="2">The sequence shown here is derived from an EMBL/GenBank/DDBJ whole genome shotgun (WGS) entry which is preliminary data.</text>
</comment>
<evidence type="ECO:0000256" key="1">
    <source>
        <dbReference type="SAM" id="SignalP"/>
    </source>
</evidence>
<name>A0A545UTV6_9HYPO</name>
<reference evidence="2 3" key="1">
    <citation type="journal article" date="2019" name="Appl. Microbiol. Biotechnol.">
        <title>Genome sequence of Isaria javanica and comparative genome analysis insights into family S53 peptidase evolution in fungal entomopathogens.</title>
        <authorList>
            <person name="Lin R."/>
            <person name="Zhang X."/>
            <person name="Xin B."/>
            <person name="Zou M."/>
            <person name="Gao Y."/>
            <person name="Qin F."/>
            <person name="Hu Q."/>
            <person name="Xie B."/>
            <person name="Cheng X."/>
        </authorList>
    </citation>
    <scope>NUCLEOTIDE SEQUENCE [LARGE SCALE GENOMIC DNA]</scope>
    <source>
        <strain evidence="2 3">IJ1G</strain>
    </source>
</reference>
<evidence type="ECO:0000313" key="2">
    <source>
        <dbReference type="EMBL" id="TQV92898.1"/>
    </source>
</evidence>
<proteinExistence type="predicted"/>
<sequence>MHLFSTLIVYIWIELSDCSIDGEFFFFFPCKKKASWPRTAPASQWTTDHPCLALTQGPARLLP</sequence>
<protein>
    <submittedName>
        <fullName evidence="2">Uncharacterized protein</fullName>
    </submittedName>
</protein>
<dbReference type="AlphaFoldDB" id="A0A545UTV6"/>
<accession>A0A545UTV6</accession>
<keyword evidence="3" id="KW-1185">Reference proteome</keyword>
<keyword evidence="1" id="KW-0732">Signal</keyword>